<dbReference type="Pfam" id="PF00364">
    <property type="entry name" value="Biotin_lipoyl"/>
    <property type="match status" value="1"/>
</dbReference>
<dbReference type="FunFam" id="3.40.50.20:FF:000010">
    <property type="entry name" value="Propionyl-CoA carboxylase subunit alpha"/>
    <property type="match status" value="1"/>
</dbReference>
<dbReference type="GO" id="GO:0046872">
    <property type="term" value="F:metal ion binding"/>
    <property type="evidence" value="ECO:0007669"/>
    <property type="project" value="UniProtKB-KW"/>
</dbReference>
<keyword evidence="10" id="KW-0511">Multifunctional enzyme</keyword>
<evidence type="ECO:0000256" key="14">
    <source>
        <dbReference type="PIRSR" id="PIRSR001594-3"/>
    </source>
</evidence>
<feature type="domain" description="ATP-grasp" evidence="17">
    <location>
        <begin position="143"/>
        <end position="344"/>
    </location>
</feature>
<evidence type="ECO:0000256" key="11">
    <source>
        <dbReference type="PIRNR" id="PIRNR001594"/>
    </source>
</evidence>
<dbReference type="FunFam" id="3.30.1490.20:FF:000003">
    <property type="entry name" value="acetyl-CoA carboxylase isoform X1"/>
    <property type="match status" value="1"/>
</dbReference>
<dbReference type="InterPro" id="IPR000891">
    <property type="entry name" value="PYR_CT"/>
</dbReference>
<name>A0A9W7BI25_9STRA</name>
<evidence type="ECO:0000259" key="17">
    <source>
        <dbReference type="PROSITE" id="PS50975"/>
    </source>
</evidence>
<evidence type="ECO:0000256" key="7">
    <source>
        <dbReference type="ARBA" id="ARBA00022741"/>
    </source>
</evidence>
<dbReference type="NCBIfam" id="NF009554">
    <property type="entry name" value="PRK12999.1"/>
    <property type="match status" value="1"/>
</dbReference>
<dbReference type="InterPro" id="IPR005479">
    <property type="entry name" value="CPAse_ATP-bd"/>
</dbReference>
<evidence type="ECO:0000256" key="3">
    <source>
        <dbReference type="ARBA" id="ARBA00013057"/>
    </source>
</evidence>
<dbReference type="InterPro" id="IPR005930">
    <property type="entry name" value="Pyruv_COase"/>
</dbReference>
<dbReference type="Pfam" id="PF02786">
    <property type="entry name" value="CPSase_L_D2"/>
    <property type="match status" value="1"/>
</dbReference>
<dbReference type="InterPro" id="IPR016185">
    <property type="entry name" value="PreATP-grasp_dom_sf"/>
</dbReference>
<comment type="catalytic activity">
    <reaction evidence="11">
        <text>hydrogencarbonate + pyruvate + ATP = oxaloacetate + ADP + phosphate + H(+)</text>
        <dbReference type="Rhea" id="RHEA:20844"/>
        <dbReference type="ChEBI" id="CHEBI:15361"/>
        <dbReference type="ChEBI" id="CHEBI:15378"/>
        <dbReference type="ChEBI" id="CHEBI:16452"/>
        <dbReference type="ChEBI" id="CHEBI:17544"/>
        <dbReference type="ChEBI" id="CHEBI:30616"/>
        <dbReference type="ChEBI" id="CHEBI:43474"/>
        <dbReference type="ChEBI" id="CHEBI:456216"/>
        <dbReference type="EC" id="6.4.1.1"/>
    </reaction>
</comment>
<dbReference type="SUPFAM" id="SSF52440">
    <property type="entry name" value="PreATP-grasp domain"/>
    <property type="match status" value="1"/>
</dbReference>
<dbReference type="PROSITE" id="PS50991">
    <property type="entry name" value="PYR_CT"/>
    <property type="match status" value="1"/>
</dbReference>
<keyword evidence="5 11" id="KW-0436">Ligase</keyword>
<protein>
    <recommendedName>
        <fullName evidence="3 11">Pyruvate carboxylase</fullName>
        <ecNumber evidence="3 11">6.4.1.1</ecNumber>
    </recommendedName>
</protein>
<evidence type="ECO:0000259" key="18">
    <source>
        <dbReference type="PROSITE" id="PS50979"/>
    </source>
</evidence>
<feature type="modified residue" description="N6-biotinyllysine" evidence="15">
    <location>
        <position position="1145"/>
    </location>
</feature>
<evidence type="ECO:0000256" key="1">
    <source>
        <dbReference type="ARBA" id="ARBA00001953"/>
    </source>
</evidence>
<dbReference type="GO" id="GO:0004736">
    <property type="term" value="F:pyruvate carboxylase activity"/>
    <property type="evidence" value="ECO:0007669"/>
    <property type="project" value="UniProtKB-EC"/>
</dbReference>
<feature type="binding site" evidence="14">
    <location>
        <position position="767"/>
    </location>
    <ligand>
        <name>Mn(2+)</name>
        <dbReference type="ChEBI" id="CHEBI:29035"/>
    </ligand>
</feature>
<dbReference type="NCBIfam" id="TIGR01235">
    <property type="entry name" value="pyruv_carbox"/>
    <property type="match status" value="1"/>
</dbReference>
<evidence type="ECO:0000256" key="12">
    <source>
        <dbReference type="PIRSR" id="PIRSR001594-1"/>
    </source>
</evidence>
<dbReference type="InterPro" id="IPR011761">
    <property type="entry name" value="ATP-grasp"/>
</dbReference>
<dbReference type="InterPro" id="IPR055268">
    <property type="entry name" value="PCB-like"/>
</dbReference>
<keyword evidence="6 14" id="KW-0479">Metal-binding</keyword>
<feature type="binding site" description="via carbamate group" evidence="14">
    <location>
        <position position="735"/>
    </location>
    <ligand>
        <name>Mn(2+)</name>
        <dbReference type="ChEBI" id="CHEBI:29035"/>
    </ligand>
</feature>
<dbReference type="OrthoDB" id="196847at2759"/>
<accession>A0A9W7BI25</accession>
<feature type="binding site" evidence="13">
    <location>
        <position position="262"/>
    </location>
    <ligand>
        <name>ATP</name>
        <dbReference type="ChEBI" id="CHEBI:30616"/>
    </ligand>
</feature>
<evidence type="ECO:0000256" key="6">
    <source>
        <dbReference type="ARBA" id="ARBA00022723"/>
    </source>
</evidence>
<dbReference type="CDD" id="cd06850">
    <property type="entry name" value="biotinyl_domain"/>
    <property type="match status" value="1"/>
</dbReference>
<dbReference type="InterPro" id="IPR000089">
    <property type="entry name" value="Biotin_lipoyl"/>
</dbReference>
<dbReference type="InterPro" id="IPR011054">
    <property type="entry name" value="Rudment_hybrid_motif"/>
</dbReference>
<feature type="active site" evidence="12">
    <location>
        <position position="319"/>
    </location>
</feature>
<evidence type="ECO:0000256" key="10">
    <source>
        <dbReference type="ARBA" id="ARBA00023268"/>
    </source>
</evidence>
<feature type="binding site" evidence="13">
    <location>
        <position position="139"/>
    </location>
    <ligand>
        <name>ATP</name>
        <dbReference type="ChEBI" id="CHEBI:30616"/>
    </ligand>
</feature>
<evidence type="ECO:0000313" key="20">
    <source>
        <dbReference type="EMBL" id="GMH90831.1"/>
    </source>
</evidence>
<dbReference type="PROSITE" id="PS00867">
    <property type="entry name" value="CPSASE_2"/>
    <property type="match status" value="1"/>
</dbReference>
<keyword evidence="8 11" id="KW-0067">ATP-binding</keyword>
<dbReference type="CDD" id="cd07937">
    <property type="entry name" value="DRE_TIM_PC_TC_5S"/>
    <property type="match status" value="1"/>
</dbReference>
<reference evidence="21" key="1">
    <citation type="journal article" date="2023" name="Commun. Biol.">
        <title>Genome analysis of Parmales, the sister group of diatoms, reveals the evolutionary specialization of diatoms from phago-mixotrophs to photoautotrophs.</title>
        <authorList>
            <person name="Ban H."/>
            <person name="Sato S."/>
            <person name="Yoshikawa S."/>
            <person name="Yamada K."/>
            <person name="Nakamura Y."/>
            <person name="Ichinomiya M."/>
            <person name="Sato N."/>
            <person name="Blanc-Mathieu R."/>
            <person name="Endo H."/>
            <person name="Kuwata A."/>
            <person name="Ogata H."/>
        </authorList>
    </citation>
    <scope>NUCLEOTIDE SEQUENCE [LARGE SCALE GENOMIC DNA]</scope>
    <source>
        <strain evidence="21">NIES 3701</strain>
    </source>
</reference>
<keyword evidence="7 11" id="KW-0547">Nucleotide-binding</keyword>
<keyword evidence="4" id="KW-0312">Gluconeogenesis</keyword>
<comment type="cofactor">
    <cofactor evidence="1 11">
        <name>biotin</name>
        <dbReference type="ChEBI" id="CHEBI:57586"/>
    </cofactor>
</comment>
<dbReference type="InterPro" id="IPR005481">
    <property type="entry name" value="BC-like_N"/>
</dbReference>
<evidence type="ECO:0000256" key="2">
    <source>
        <dbReference type="ARBA" id="ARBA00004742"/>
    </source>
</evidence>
<dbReference type="PANTHER" id="PTHR43778">
    <property type="entry name" value="PYRUVATE CARBOXYLASE"/>
    <property type="match status" value="1"/>
</dbReference>
<feature type="domain" description="Biotin carboxylation" evidence="18">
    <location>
        <begin position="23"/>
        <end position="477"/>
    </location>
</feature>
<proteinExistence type="predicted"/>
<gene>
    <name evidence="20" type="ORF">TrST_g3886</name>
</gene>
<dbReference type="InterPro" id="IPR013785">
    <property type="entry name" value="Aldolase_TIM"/>
</dbReference>
<dbReference type="SUPFAM" id="SSF51246">
    <property type="entry name" value="Rudiment single hybrid motif"/>
    <property type="match status" value="1"/>
</dbReference>
<dbReference type="GO" id="GO:0006094">
    <property type="term" value="P:gluconeogenesis"/>
    <property type="evidence" value="ECO:0007669"/>
    <property type="project" value="UniProtKB-KW"/>
</dbReference>
<evidence type="ECO:0000256" key="8">
    <source>
        <dbReference type="ARBA" id="ARBA00022840"/>
    </source>
</evidence>
<dbReference type="InterPro" id="IPR011053">
    <property type="entry name" value="Single_hybrid_motif"/>
</dbReference>
<dbReference type="PROSITE" id="PS50968">
    <property type="entry name" value="BIOTINYL_LIPOYL"/>
    <property type="match status" value="1"/>
</dbReference>
<dbReference type="InterPro" id="IPR003379">
    <property type="entry name" value="Carboxylase_cons_dom"/>
</dbReference>
<dbReference type="PANTHER" id="PTHR43778:SF2">
    <property type="entry name" value="PYRUVATE CARBOXYLASE, MITOCHONDRIAL"/>
    <property type="match status" value="1"/>
</dbReference>
<dbReference type="AlphaFoldDB" id="A0A9W7BI25"/>
<feature type="binding site" evidence="13">
    <location>
        <position position="227"/>
    </location>
    <ligand>
        <name>ATP</name>
        <dbReference type="ChEBI" id="CHEBI:30616"/>
    </ligand>
</feature>
<comment type="caution">
    <text evidence="20">The sequence shown here is derived from an EMBL/GenBank/DDBJ whole genome shotgun (WGS) entry which is preliminary data.</text>
</comment>
<evidence type="ECO:0000256" key="13">
    <source>
        <dbReference type="PIRSR" id="PIRSR001594-2"/>
    </source>
</evidence>
<dbReference type="Proteomes" id="UP001165085">
    <property type="component" value="Unassembled WGS sequence"/>
</dbReference>
<evidence type="ECO:0000259" key="19">
    <source>
        <dbReference type="PROSITE" id="PS50991"/>
    </source>
</evidence>
<feature type="binding site" evidence="13">
    <location>
        <position position="638"/>
    </location>
    <ligand>
        <name>substrate</name>
    </ligand>
</feature>
<dbReference type="InterPro" id="IPR011764">
    <property type="entry name" value="Biotin_carboxylation_dom"/>
</dbReference>
<dbReference type="Gene3D" id="3.20.20.70">
    <property type="entry name" value="Aldolase class I"/>
    <property type="match status" value="1"/>
</dbReference>
<dbReference type="SUPFAM" id="SSF89000">
    <property type="entry name" value="post-HMGL domain-like"/>
    <property type="match status" value="1"/>
</dbReference>
<sequence>MLRANLKNLPAAARFFSTSANPPFTKILAANRGEIATRICRAATELDIKTVSIYAHEDRFTQHRYKADQAFLVGASRSPVGAYLDIDSIVEICVANQVKAVHPGYGFLSENEQFARKLEKNGVTFIGPTPDNLGQFGDKTSARELAIASNVPVVPGTDDAVASAEEARKYIEGGDDPIGYPVIIKAAMGGGGRGMRVVEKSEDLEEMFGLASGEALTAFGDGRCFIERFVKNPRHIEVQCLGDGTGAVVHLFDRDCSVQRRHQKVVECAPSTGLTEETRNALFDDSVRLLSSAKYKNAGTVEFLVDEQGRHYFIEVNPRVQVEHTVTEEVTGVDVVQSQIKIASGATLAELGLTQDKITCSGHAMQVRVTTEDPTDDFRPDTGTIDVFRMPAGMGIRLDDGPGFPGAKITPHYDSLLVKITAKAAERKQAAKKLQRALKEFRVRGVTTNKSFLLNVLEHDEFLNKTVTTSFIGENPDLLAPSTSKDRAQKILKYIAEVTVNGPEPALGATGAPCSTVDPIVPNLGPNKLNTNKSLRQIYTSDGPEAFARAVRNKKSLLLTDTTWRDAHQSLLATRVRTTDLLKIAQPTSVAFEDAYSLECWGGATFDVSMRFLRECPWDRLALLREKVPDIPFQMLLRGANAVGYTAYPDNAVHEFCEMAQKTGMDVFRVFDSLNYVENMRLGIDAVGAAGGIVESAISYTGDVSNPDKGLYDLEYYLKLTEELKGLGTHVLCIKDMAGLLKPKAATMLVGAIRAEHPDLPFHVHTHDTAGTGVASMIACAEAGADAVDSAVDGMSGMTSQPSMGAIVAALQGTELDTGVDLEELSEINTYWEGVRGLYRPFESGQMSGSSDVYVNEIPGGQYTNMLYQSKQLGLEAEWSDVKRSYAAANRLCGDIPKVTPSSKVVGDLAQFMVANSLSERDVIEQAETLNFPTSVVEYFQGYLGIPPHGFPEPLRSKIIKGRTISGSSNTSFSGRPGAEMSPIDFASTKSTLTEKWGPIIRDCDVMSSVMYPSVFDDWLLKRQEFGKSAVSNLPTRNFIQGMSRDEEIVVPVADGLDLTVKLLQISPPGDDGMCTVDFELNGSQRRIKVKDSTVESKVITRAKAEESIIGHVGASMQSVVVETRVRSGDEVKKGDPLVVLSAMKMETLVTAPCDGVVKEVSVTDGDGVKQGDLLVVIE</sequence>
<feature type="domain" description="Pyruvate carboxyltransferase" evidence="19">
    <location>
        <begin position="557"/>
        <end position="826"/>
    </location>
</feature>
<evidence type="ECO:0000259" key="16">
    <source>
        <dbReference type="PROSITE" id="PS50968"/>
    </source>
</evidence>
<dbReference type="FunFam" id="3.30.470.20:FF:000012">
    <property type="entry name" value="Pyruvate carboxylase"/>
    <property type="match status" value="1"/>
</dbReference>
<keyword evidence="21" id="KW-1185">Reference proteome</keyword>
<feature type="modified residue" description="N6-carboxylysine" evidence="15">
    <location>
        <position position="735"/>
    </location>
</feature>
<dbReference type="EMBL" id="BRXY01000377">
    <property type="protein sequence ID" value="GMH90831.1"/>
    <property type="molecule type" value="Genomic_DNA"/>
</dbReference>
<dbReference type="Gene3D" id="2.40.50.100">
    <property type="match status" value="1"/>
</dbReference>
<feature type="binding site" evidence="13">
    <location>
        <position position="900"/>
    </location>
    <ligand>
        <name>substrate</name>
    </ligand>
</feature>
<dbReference type="PROSITE" id="PS50975">
    <property type="entry name" value="ATP_GRASP"/>
    <property type="match status" value="1"/>
</dbReference>
<evidence type="ECO:0000256" key="4">
    <source>
        <dbReference type="ARBA" id="ARBA00022432"/>
    </source>
</evidence>
<comment type="pathway">
    <text evidence="2">Carbohydrate biosynthesis; gluconeogenesis.</text>
</comment>
<dbReference type="PROSITE" id="PS00866">
    <property type="entry name" value="CPSASE_1"/>
    <property type="match status" value="1"/>
</dbReference>
<organism evidence="20 21">
    <name type="scientific">Triparma strigata</name>
    <dbReference type="NCBI Taxonomy" id="1606541"/>
    <lineage>
        <taxon>Eukaryota</taxon>
        <taxon>Sar</taxon>
        <taxon>Stramenopiles</taxon>
        <taxon>Ochrophyta</taxon>
        <taxon>Bolidophyceae</taxon>
        <taxon>Parmales</taxon>
        <taxon>Triparmaceae</taxon>
        <taxon>Triparma</taxon>
    </lineage>
</organism>
<dbReference type="NCBIfam" id="NF006761">
    <property type="entry name" value="PRK09282.1"/>
    <property type="match status" value="1"/>
</dbReference>
<dbReference type="GO" id="GO:0005524">
    <property type="term" value="F:ATP binding"/>
    <property type="evidence" value="ECO:0007669"/>
    <property type="project" value="UniProtKB-UniRule"/>
</dbReference>
<dbReference type="Pfam" id="PF00289">
    <property type="entry name" value="Biotin_carb_N"/>
    <property type="match status" value="1"/>
</dbReference>
<evidence type="ECO:0000313" key="21">
    <source>
        <dbReference type="Proteomes" id="UP001165085"/>
    </source>
</evidence>
<dbReference type="Pfam" id="PF00682">
    <property type="entry name" value="HMGL-like"/>
    <property type="match status" value="1"/>
</dbReference>
<dbReference type="FunFam" id="3.20.20.70:FF:000033">
    <property type="entry name" value="Pyruvate carboxylase"/>
    <property type="match status" value="1"/>
</dbReference>
<dbReference type="EC" id="6.4.1.1" evidence="3 11"/>
<comment type="function">
    <text evidence="11">Catalyzes a 2-step reaction, involving the ATP-dependent carboxylation of the covalently attached biotin in the first step and the transfer of the carboxyl group to pyruvate in the second.</text>
</comment>
<evidence type="ECO:0000256" key="5">
    <source>
        <dbReference type="ARBA" id="ARBA00022598"/>
    </source>
</evidence>
<keyword evidence="9 11" id="KW-0092">Biotin</keyword>
<dbReference type="PIRSF" id="PIRSF001594">
    <property type="entry name" value="Pyruv_carbox"/>
    <property type="match status" value="1"/>
</dbReference>
<dbReference type="Gene3D" id="3.10.600.10">
    <property type="entry name" value="pyruvate carboxylase f1077a mutant domain"/>
    <property type="match status" value="1"/>
</dbReference>
<dbReference type="PROSITE" id="PS50979">
    <property type="entry name" value="BC"/>
    <property type="match status" value="1"/>
</dbReference>
<evidence type="ECO:0000256" key="9">
    <source>
        <dbReference type="ARBA" id="ARBA00023267"/>
    </source>
</evidence>
<dbReference type="Pfam" id="PF02436">
    <property type="entry name" value="PYC_OADA"/>
    <property type="match status" value="1"/>
</dbReference>
<dbReference type="Pfam" id="PF02785">
    <property type="entry name" value="Biotin_carb_C"/>
    <property type="match status" value="1"/>
</dbReference>
<dbReference type="GO" id="GO:0005737">
    <property type="term" value="C:cytoplasm"/>
    <property type="evidence" value="ECO:0007669"/>
    <property type="project" value="TreeGrafter"/>
</dbReference>
<dbReference type="InterPro" id="IPR005482">
    <property type="entry name" value="Biotin_COase_C"/>
</dbReference>
<dbReference type="PROSITE" id="PS00188">
    <property type="entry name" value="BIOTIN"/>
    <property type="match status" value="1"/>
</dbReference>
<feature type="domain" description="Lipoyl-binding" evidence="16">
    <location>
        <begin position="1104"/>
        <end position="1179"/>
    </location>
</feature>
<evidence type="ECO:0000256" key="15">
    <source>
        <dbReference type="PIRSR" id="PIRSR001594-4"/>
    </source>
</evidence>
<dbReference type="SMART" id="SM00878">
    <property type="entry name" value="Biotin_carb_C"/>
    <property type="match status" value="1"/>
</dbReference>
<dbReference type="InterPro" id="IPR001882">
    <property type="entry name" value="Biotin_BS"/>
</dbReference>
<dbReference type="SUPFAM" id="SSF56059">
    <property type="entry name" value="Glutathione synthetase ATP-binding domain-like"/>
    <property type="match status" value="1"/>
</dbReference>
<dbReference type="Gene3D" id="3.30.470.20">
    <property type="entry name" value="ATP-grasp fold, B domain"/>
    <property type="match status" value="1"/>
</dbReference>
<feature type="binding site" evidence="14">
    <location>
        <position position="765"/>
    </location>
    <ligand>
        <name>Mn(2+)</name>
        <dbReference type="ChEBI" id="CHEBI:29035"/>
    </ligand>
</feature>
<dbReference type="SUPFAM" id="SSF51569">
    <property type="entry name" value="Aldolase"/>
    <property type="match status" value="1"/>
</dbReference>
<dbReference type="FunFam" id="2.40.50.100:FF:000003">
    <property type="entry name" value="Acetyl-CoA carboxylase biotin carboxyl carrier protein"/>
    <property type="match status" value="1"/>
</dbReference>
<dbReference type="SUPFAM" id="SSF51230">
    <property type="entry name" value="Single hybrid motif"/>
    <property type="match status" value="1"/>
</dbReference>
<feature type="binding site" evidence="14">
    <location>
        <position position="566"/>
    </location>
    <ligand>
        <name>Mn(2+)</name>
        <dbReference type="ChEBI" id="CHEBI:29035"/>
    </ligand>
</feature>